<dbReference type="AlphaFoldDB" id="A0A6A5WNS2"/>
<accession>A0A6A5WNS2</accession>
<reference evidence="3" key="1">
    <citation type="journal article" date="2020" name="Stud. Mycol.">
        <title>101 Dothideomycetes genomes: a test case for predicting lifestyles and emergence of pathogens.</title>
        <authorList>
            <person name="Haridas S."/>
            <person name="Albert R."/>
            <person name="Binder M."/>
            <person name="Bloem J."/>
            <person name="Labutti K."/>
            <person name="Salamov A."/>
            <person name="Andreopoulos B."/>
            <person name="Baker S."/>
            <person name="Barry K."/>
            <person name="Bills G."/>
            <person name="Bluhm B."/>
            <person name="Cannon C."/>
            <person name="Castanera R."/>
            <person name="Culley D."/>
            <person name="Daum C."/>
            <person name="Ezra D."/>
            <person name="Gonzalez J."/>
            <person name="Henrissat B."/>
            <person name="Kuo A."/>
            <person name="Liang C."/>
            <person name="Lipzen A."/>
            <person name="Lutzoni F."/>
            <person name="Magnuson J."/>
            <person name="Mondo S."/>
            <person name="Nolan M."/>
            <person name="Ohm R."/>
            <person name="Pangilinan J."/>
            <person name="Park H.-J."/>
            <person name="Ramirez L."/>
            <person name="Alfaro M."/>
            <person name="Sun H."/>
            <person name="Tritt A."/>
            <person name="Yoshinaga Y."/>
            <person name="Zwiers L.-H."/>
            <person name="Turgeon B."/>
            <person name="Goodwin S."/>
            <person name="Spatafora J."/>
            <person name="Crous P."/>
            <person name="Grigoriev I."/>
        </authorList>
    </citation>
    <scope>NUCLEOTIDE SEQUENCE</scope>
    <source>
        <strain evidence="3">CBS 123094</strain>
    </source>
</reference>
<sequence length="494" mass="54390">MATPPNSQPSSITETNLRVESWITQLPPSLTSNLLPAKAALAESSQAFPTSTRKRALSDPTMSMSRDNSPEKRQRLDDSVYPSQSVSTAGSSTHPLSLSRHNTFSPVNSRTGASTPRRSNSPSRETIATLKDAVPPIITEQYNGARLPPGIRDTVKTVMRRLGPKQVVEGYIPYALKGLITSDAELGEQDLDNRAFAEPALHHADIDLGTESHASLQYTWKKVKRIFQRARTCKECGCDENTWSHDIIRPLVKLALRLSTQGELRIQSVQSQAIDPPYLSVDKVFKKRLDRKADFTLLYTHEHPPFEGLYDRMRPYISSVSHMSDTFTKMRALFAGIEAKAADGDKLEAEYQISIWMAASLRKKAELAMLVGLPLTDSTLLIEPAFVVVGHEWYFYLACLQPGGTGTVHILAHESCSTSSIDGIFRLLKVLRNVVEYGVGEAEDGGGDGVGYWGGFLGPTLERIAHGEANMARGRLKSVATVADEEIRPRSEGV</sequence>
<organism evidence="3 4">
    <name type="scientific">Amniculicola lignicola CBS 123094</name>
    <dbReference type="NCBI Taxonomy" id="1392246"/>
    <lineage>
        <taxon>Eukaryota</taxon>
        <taxon>Fungi</taxon>
        <taxon>Dikarya</taxon>
        <taxon>Ascomycota</taxon>
        <taxon>Pezizomycotina</taxon>
        <taxon>Dothideomycetes</taxon>
        <taxon>Pleosporomycetidae</taxon>
        <taxon>Pleosporales</taxon>
        <taxon>Amniculicolaceae</taxon>
        <taxon>Amniculicola</taxon>
    </lineage>
</organism>
<feature type="domain" description="PD-(D/E)XK nuclease-like" evidence="2">
    <location>
        <begin position="211"/>
        <end position="438"/>
    </location>
</feature>
<evidence type="ECO:0000259" key="2">
    <source>
        <dbReference type="Pfam" id="PF20516"/>
    </source>
</evidence>
<evidence type="ECO:0000256" key="1">
    <source>
        <dbReference type="SAM" id="MobiDB-lite"/>
    </source>
</evidence>
<name>A0A6A5WNS2_9PLEO</name>
<dbReference type="OrthoDB" id="4161186at2759"/>
<feature type="region of interest" description="Disordered" evidence="1">
    <location>
        <begin position="43"/>
        <end position="127"/>
    </location>
</feature>
<feature type="compositionally biased region" description="Polar residues" evidence="1">
    <location>
        <begin position="81"/>
        <end position="126"/>
    </location>
</feature>
<dbReference type="Proteomes" id="UP000799779">
    <property type="component" value="Unassembled WGS sequence"/>
</dbReference>
<evidence type="ECO:0000313" key="3">
    <source>
        <dbReference type="EMBL" id="KAF2003187.1"/>
    </source>
</evidence>
<evidence type="ECO:0000313" key="4">
    <source>
        <dbReference type="Proteomes" id="UP000799779"/>
    </source>
</evidence>
<gene>
    <name evidence="3" type="ORF">P154DRAFT_520149</name>
</gene>
<dbReference type="Pfam" id="PF20516">
    <property type="entry name" value="PDDEXK_12"/>
    <property type="match status" value="1"/>
</dbReference>
<protein>
    <recommendedName>
        <fullName evidence="2">PD-(D/E)XK nuclease-like domain-containing protein</fullName>
    </recommendedName>
</protein>
<keyword evidence="4" id="KW-1185">Reference proteome</keyword>
<dbReference type="EMBL" id="ML977573">
    <property type="protein sequence ID" value="KAF2003187.1"/>
    <property type="molecule type" value="Genomic_DNA"/>
</dbReference>
<dbReference type="InterPro" id="IPR046797">
    <property type="entry name" value="PDDEXK_12"/>
</dbReference>
<proteinExistence type="predicted"/>
<feature type="compositionally biased region" description="Basic and acidic residues" evidence="1">
    <location>
        <begin position="68"/>
        <end position="78"/>
    </location>
</feature>